<evidence type="ECO:0000256" key="2">
    <source>
        <dbReference type="ARBA" id="ARBA00022598"/>
    </source>
</evidence>
<dbReference type="GO" id="GO:0006310">
    <property type="term" value="P:DNA recombination"/>
    <property type="evidence" value="ECO:0007669"/>
    <property type="project" value="InterPro"/>
</dbReference>
<keyword evidence="2" id="KW-0436">Ligase</keyword>
<dbReference type="SUPFAM" id="SSF56091">
    <property type="entry name" value="DNA ligase/mRNA capping enzyme, catalytic domain"/>
    <property type="match status" value="1"/>
</dbReference>
<feature type="region of interest" description="Disordered" evidence="6">
    <location>
        <begin position="783"/>
        <end position="863"/>
    </location>
</feature>
<dbReference type="PROSITE" id="PS00697">
    <property type="entry name" value="DNA_LIGASE_A1"/>
    <property type="match status" value="1"/>
</dbReference>
<proteinExistence type="inferred from homology"/>
<evidence type="ECO:0000256" key="3">
    <source>
        <dbReference type="ARBA" id="ARBA00022741"/>
    </source>
</evidence>
<evidence type="ECO:0000259" key="7">
    <source>
        <dbReference type="PROSITE" id="PS50160"/>
    </source>
</evidence>
<accession>A0A5C3QPA9</accession>
<dbReference type="InterPro" id="IPR012308">
    <property type="entry name" value="DNA_ligase_ATP-dep_N"/>
</dbReference>
<name>A0A5C3QPA9_9AGAR</name>
<sequence>MPPIPFNRFVDLLDKLSRTKPKANSAYPARDVLKEWLDDIRYEYGRDKHDLIPETTFLSILRLLLPEEDVRRKYHLQEFSIIKLLPDCLAIPDTLFKDWRAVEDDGVTCYEALGLKLEEILTKDNRSTAEPSSCHLSIQEVDDLLSELASMSPYSHESFRTTSTSNLSKNREGVLKKLYRPLTPRGACFVTQIILKVMAPVLYPSHGESDHYVSALRNSKKSQHIAPLTTIDFLNAWDPTKRLAKLSYTHAALEDLATLARCGPEEGVLIGSLITIHESKKGQGCKDTVKRLLATRQPNSTGPRHNRVWAETKYDGERCQIHVKCGEDGEPSITIYSKSGRDSTLDRAGIHGLIYDALNIQPPKSHYKYRSTARGTLNRPRLQGHVILDAEMVAYYSDKDIHYIDEYWRILSLVESTAQGVRGAQYRRTHQTSSDTQTDSEAEPPPCSQESMRTSHDSSSRHLALVFFDVLMVSSSSLLHTPYYKRRATLEQLIHEISHRVIVAERRLLNLSGGVREGERQLRKIFARALGRFDEGLMLKPEEGHYVYGSGNGPGWLKLKKDYIKGHGDSVDFVALAASWDQERGTILGVKPNVYTTLHMGTLANKKAMDLDPSIKPHFYMYFNVSWGLSRDALEDVNARVRGNAIDPLEDELGMRERSYTHDLFPGIAPPTVYFQEPLVAEVFGDRFSKDPGCKYYYPRHPRIEKIHRRNERIWQDTLPMKEMHLLARKAIGRDRSIKKEEDRTKIMFNDEELISPRIRNPSADEKRAREWLRKLELADGVEEEDYDVLEPGQREQPRGQKRKYLESISEGEESGVDHDSKDDTRGFIDHDSDDDTRGSIELQLSPTTPTMSSRHRPVASPMKPLKLGALAVQRATTSPTRSPVKPLKLGVIAAHRASTSPTRPNKLITPEIPMKSILNGPPVSPAKKARITAKPLSGSVKESKPPAPPIIHPQRLKKPVAWPSPRTSPMKPTPKRSLARGAIHTSSPRKAVAPLDLKNALLRPPMPHLDQGALYPETEPPMHKMAALESVESSNPQQILPPPPLPDECQEQTSLPTGPIVHLPPLQQDGLSGIPQLADLLNVSYMWSSPRLDPQLEGTLDAIADIHHRIHARSALWLGCGWGGTLMSDGDGRVEEYEPADWVQCGLVFVDSEKVERAVFAEVKRMEGVEELPLPPLRKPVLLLAAGVLDAVKITGHAEIEVAKYLLGVIE</sequence>
<dbReference type="GO" id="GO:0005524">
    <property type="term" value="F:ATP binding"/>
    <property type="evidence" value="ECO:0007669"/>
    <property type="project" value="UniProtKB-KW"/>
</dbReference>
<organism evidence="8 9">
    <name type="scientific">Pterulicium gracile</name>
    <dbReference type="NCBI Taxonomy" id="1884261"/>
    <lineage>
        <taxon>Eukaryota</taxon>
        <taxon>Fungi</taxon>
        <taxon>Dikarya</taxon>
        <taxon>Basidiomycota</taxon>
        <taxon>Agaricomycotina</taxon>
        <taxon>Agaricomycetes</taxon>
        <taxon>Agaricomycetidae</taxon>
        <taxon>Agaricales</taxon>
        <taxon>Pleurotineae</taxon>
        <taxon>Pterulaceae</taxon>
        <taxon>Pterulicium</taxon>
    </lineage>
</organism>
<dbReference type="Pfam" id="PF04675">
    <property type="entry name" value="DNA_ligase_A_N"/>
    <property type="match status" value="1"/>
</dbReference>
<comment type="similarity">
    <text evidence="1">Belongs to the ATP-dependent DNA ligase family.</text>
</comment>
<evidence type="ECO:0000256" key="1">
    <source>
        <dbReference type="ARBA" id="ARBA00007572"/>
    </source>
</evidence>
<keyword evidence="5" id="KW-0539">Nucleus</keyword>
<dbReference type="GO" id="GO:0003910">
    <property type="term" value="F:DNA ligase (ATP) activity"/>
    <property type="evidence" value="ECO:0007669"/>
    <property type="project" value="InterPro"/>
</dbReference>
<dbReference type="Proteomes" id="UP000305067">
    <property type="component" value="Unassembled WGS sequence"/>
</dbReference>
<dbReference type="InterPro" id="IPR012340">
    <property type="entry name" value="NA-bd_OB-fold"/>
</dbReference>
<keyword evidence="4" id="KW-0067">ATP-binding</keyword>
<feature type="region of interest" description="Disordered" evidence="6">
    <location>
        <begin position="1033"/>
        <end position="1054"/>
    </location>
</feature>
<feature type="compositionally biased region" description="Basic and acidic residues" evidence="6">
    <location>
        <begin position="816"/>
        <end position="839"/>
    </location>
</feature>
<dbReference type="Gene3D" id="2.40.50.140">
    <property type="entry name" value="Nucleic acid-binding proteins"/>
    <property type="match status" value="1"/>
</dbReference>
<dbReference type="InterPro" id="IPR036599">
    <property type="entry name" value="DNA_ligase_N_sf"/>
</dbReference>
<dbReference type="GO" id="GO:0032807">
    <property type="term" value="C:DNA ligase IV complex"/>
    <property type="evidence" value="ECO:0007669"/>
    <property type="project" value="TreeGrafter"/>
</dbReference>
<dbReference type="Gene3D" id="1.10.3260.10">
    <property type="entry name" value="DNA ligase, ATP-dependent, N-terminal domain"/>
    <property type="match status" value="1"/>
</dbReference>
<gene>
    <name evidence="8" type="ORF">BDV98DRAFT_654370</name>
</gene>
<dbReference type="PANTHER" id="PTHR45997">
    <property type="entry name" value="DNA LIGASE 4"/>
    <property type="match status" value="1"/>
</dbReference>
<dbReference type="GO" id="GO:0006297">
    <property type="term" value="P:nucleotide-excision repair, DNA gap filling"/>
    <property type="evidence" value="ECO:0007669"/>
    <property type="project" value="TreeGrafter"/>
</dbReference>
<dbReference type="InterPro" id="IPR029710">
    <property type="entry name" value="LIG4"/>
</dbReference>
<dbReference type="GO" id="GO:0003677">
    <property type="term" value="F:DNA binding"/>
    <property type="evidence" value="ECO:0007669"/>
    <property type="project" value="InterPro"/>
</dbReference>
<evidence type="ECO:0000256" key="5">
    <source>
        <dbReference type="ARBA" id="ARBA00023242"/>
    </source>
</evidence>
<protein>
    <recommendedName>
        <fullName evidence="7">ATP-dependent DNA ligase family profile domain-containing protein</fullName>
    </recommendedName>
</protein>
<reference evidence="8 9" key="1">
    <citation type="journal article" date="2019" name="Nat. Ecol. Evol.">
        <title>Megaphylogeny resolves global patterns of mushroom evolution.</title>
        <authorList>
            <person name="Varga T."/>
            <person name="Krizsan K."/>
            <person name="Foldi C."/>
            <person name="Dima B."/>
            <person name="Sanchez-Garcia M."/>
            <person name="Sanchez-Ramirez S."/>
            <person name="Szollosi G.J."/>
            <person name="Szarkandi J.G."/>
            <person name="Papp V."/>
            <person name="Albert L."/>
            <person name="Andreopoulos W."/>
            <person name="Angelini C."/>
            <person name="Antonin V."/>
            <person name="Barry K.W."/>
            <person name="Bougher N.L."/>
            <person name="Buchanan P."/>
            <person name="Buyck B."/>
            <person name="Bense V."/>
            <person name="Catcheside P."/>
            <person name="Chovatia M."/>
            <person name="Cooper J."/>
            <person name="Damon W."/>
            <person name="Desjardin D."/>
            <person name="Finy P."/>
            <person name="Geml J."/>
            <person name="Haridas S."/>
            <person name="Hughes K."/>
            <person name="Justo A."/>
            <person name="Karasinski D."/>
            <person name="Kautmanova I."/>
            <person name="Kiss B."/>
            <person name="Kocsube S."/>
            <person name="Kotiranta H."/>
            <person name="LaButti K.M."/>
            <person name="Lechner B.E."/>
            <person name="Liimatainen K."/>
            <person name="Lipzen A."/>
            <person name="Lukacs Z."/>
            <person name="Mihaltcheva S."/>
            <person name="Morgado L.N."/>
            <person name="Niskanen T."/>
            <person name="Noordeloos M.E."/>
            <person name="Ohm R.A."/>
            <person name="Ortiz-Santana B."/>
            <person name="Ovrebo C."/>
            <person name="Racz N."/>
            <person name="Riley R."/>
            <person name="Savchenko A."/>
            <person name="Shiryaev A."/>
            <person name="Soop K."/>
            <person name="Spirin V."/>
            <person name="Szebenyi C."/>
            <person name="Tomsovsky M."/>
            <person name="Tulloss R.E."/>
            <person name="Uehling J."/>
            <person name="Grigoriev I.V."/>
            <person name="Vagvolgyi C."/>
            <person name="Papp T."/>
            <person name="Martin F.M."/>
            <person name="Miettinen O."/>
            <person name="Hibbett D.S."/>
            <person name="Nagy L.G."/>
        </authorList>
    </citation>
    <scope>NUCLEOTIDE SEQUENCE [LARGE SCALE GENOMIC DNA]</scope>
    <source>
        <strain evidence="8 9">CBS 309.79</strain>
    </source>
</reference>
<dbReference type="Gene3D" id="3.30.470.30">
    <property type="entry name" value="DNA ligase/mRNA capping enzyme"/>
    <property type="match status" value="1"/>
</dbReference>
<dbReference type="InterPro" id="IPR016059">
    <property type="entry name" value="DNA_ligase_ATP-dep_CS"/>
</dbReference>
<dbReference type="EMBL" id="ML178819">
    <property type="protein sequence ID" value="TFL03815.1"/>
    <property type="molecule type" value="Genomic_DNA"/>
</dbReference>
<feature type="compositionally biased region" description="Polar residues" evidence="6">
    <location>
        <begin position="843"/>
        <end position="853"/>
    </location>
</feature>
<keyword evidence="3" id="KW-0547">Nucleotide-binding</keyword>
<evidence type="ECO:0000256" key="6">
    <source>
        <dbReference type="SAM" id="MobiDB-lite"/>
    </source>
</evidence>
<dbReference type="STRING" id="1884261.A0A5C3QPA9"/>
<dbReference type="PANTHER" id="PTHR45997:SF2">
    <property type="entry name" value="ATP DEPENDENT DNA LIGASE DOMAIN PROTEIN (AFU_ORTHOLOGUE AFUA_5G02430)"/>
    <property type="match status" value="1"/>
</dbReference>
<evidence type="ECO:0000313" key="9">
    <source>
        <dbReference type="Proteomes" id="UP000305067"/>
    </source>
</evidence>
<dbReference type="OrthoDB" id="7482721at2759"/>
<evidence type="ECO:0000313" key="8">
    <source>
        <dbReference type="EMBL" id="TFL03815.1"/>
    </source>
</evidence>
<feature type="domain" description="ATP-dependent DNA ligase family profile" evidence="7">
    <location>
        <begin position="456"/>
        <end position="604"/>
    </location>
</feature>
<dbReference type="GO" id="GO:0006303">
    <property type="term" value="P:double-strand break repair via nonhomologous end joining"/>
    <property type="evidence" value="ECO:0007669"/>
    <property type="project" value="TreeGrafter"/>
</dbReference>
<feature type="region of interest" description="Disordered" evidence="6">
    <location>
        <begin position="422"/>
        <end position="455"/>
    </location>
</feature>
<evidence type="ECO:0000256" key="4">
    <source>
        <dbReference type="ARBA" id="ARBA00022840"/>
    </source>
</evidence>
<keyword evidence="9" id="KW-1185">Reference proteome</keyword>
<dbReference type="Pfam" id="PF01068">
    <property type="entry name" value="DNA_ligase_A_M"/>
    <property type="match status" value="1"/>
</dbReference>
<dbReference type="InterPro" id="IPR012310">
    <property type="entry name" value="DNA_ligase_ATP-dep_cent"/>
</dbReference>
<feature type="region of interest" description="Disordered" evidence="6">
    <location>
        <begin position="960"/>
        <end position="990"/>
    </location>
</feature>
<dbReference type="PROSITE" id="PS50160">
    <property type="entry name" value="DNA_LIGASE_A3"/>
    <property type="match status" value="1"/>
</dbReference>
<dbReference type="AlphaFoldDB" id="A0A5C3QPA9"/>